<proteinExistence type="predicted"/>
<feature type="signal peptide" evidence="1">
    <location>
        <begin position="1"/>
        <end position="19"/>
    </location>
</feature>
<gene>
    <name evidence="2" type="ORF">AQPE_2373</name>
</gene>
<evidence type="ECO:0000313" key="2">
    <source>
        <dbReference type="EMBL" id="BBE18212.1"/>
    </source>
</evidence>
<dbReference type="Proteomes" id="UP001193389">
    <property type="component" value="Chromosome"/>
</dbReference>
<organism evidence="2 3">
    <name type="scientific">Aquipluma nitroreducens</name>
    <dbReference type="NCBI Taxonomy" id="2010828"/>
    <lineage>
        <taxon>Bacteria</taxon>
        <taxon>Pseudomonadati</taxon>
        <taxon>Bacteroidota</taxon>
        <taxon>Bacteroidia</taxon>
        <taxon>Marinilabiliales</taxon>
        <taxon>Prolixibacteraceae</taxon>
        <taxon>Aquipluma</taxon>
    </lineage>
</organism>
<keyword evidence="3" id="KW-1185">Reference proteome</keyword>
<keyword evidence="1" id="KW-0732">Signal</keyword>
<dbReference type="RefSeq" id="WP_318351137.1">
    <property type="nucleotide sequence ID" value="NZ_AP018694.1"/>
</dbReference>
<feature type="chain" id="PRO_5024320726" evidence="1">
    <location>
        <begin position="20"/>
        <end position="344"/>
    </location>
</feature>
<dbReference type="KEGG" id="anf:AQPE_2373"/>
<protein>
    <submittedName>
        <fullName evidence="2">Uncharacterized protein</fullName>
    </submittedName>
</protein>
<evidence type="ECO:0000256" key="1">
    <source>
        <dbReference type="SAM" id="SignalP"/>
    </source>
</evidence>
<sequence length="344" mass="38718">MKTNLITCLLCFTLGFANAQTMPEAFIGMLPSPPGDICSEGENSGRSAFMQQVGDLNNKLSEEMSRRKDEIEEKMDNNKDKMMQNAMARTGVSPQLMQQMMSIEKASKGATGDQKKAYEAQKKALAGQMMEQSTNISMGEIENLKKMDKAGKTAWAEAYATEKKAEVMADPQAYQQKAATDMKNYKLAEKQRQLADSLGAQSMKYMKQFEELETSKESQNLLTQISELEARLNEEYQKENRPNDDAIKSLTNQIRNAQISFCNMQSPKYLDILSKFKSFTQASLTPYYRLEKLTNQVTASQTGVEINTQPGLMGLQAIGSYLSKLSDVYRYSHIRPQYVYIGAE</sequence>
<reference evidence="2" key="1">
    <citation type="journal article" date="2020" name="Int. J. Syst. Evol. Microbiol.">
        <title>Aquipluma nitroreducens gen. nov. sp. nov., a novel facultatively anaerobic bacterium isolated from a freshwater lake.</title>
        <authorList>
            <person name="Watanabe M."/>
            <person name="Kojima H."/>
            <person name="Fukui M."/>
        </authorList>
    </citation>
    <scope>NUCLEOTIDE SEQUENCE</scope>
    <source>
        <strain evidence="2">MeG22</strain>
    </source>
</reference>
<evidence type="ECO:0000313" key="3">
    <source>
        <dbReference type="Proteomes" id="UP001193389"/>
    </source>
</evidence>
<accession>A0A5K7S9H0</accession>
<dbReference type="AlphaFoldDB" id="A0A5K7S9H0"/>
<name>A0A5K7S9H0_9BACT</name>
<dbReference type="EMBL" id="AP018694">
    <property type="protein sequence ID" value="BBE18212.1"/>
    <property type="molecule type" value="Genomic_DNA"/>
</dbReference>